<sequence>MPLHTTVLKGLVLASCLAASAAWAETPLVTCVLGASTTTYNPGVTNTPRDVTYQSTTHFPACVTGIFRPITSAVADTGNVLHEDLTCLELVRPLFPTQATFFWSDGGFSTVTLTQTRMEVEGTTTLLVGTGTVTAGRYLNAIATRTLSSANVDVTQGCLSAEGLKRTNGMASLVLALPD</sequence>
<gene>
    <name evidence="2" type="ORF">JYK02_23655</name>
</gene>
<evidence type="ECO:0000313" key="3">
    <source>
        <dbReference type="Proteomes" id="UP000664052"/>
    </source>
</evidence>
<organism evidence="2 3">
    <name type="scientific">Corallococcus macrosporus</name>
    <dbReference type="NCBI Taxonomy" id="35"/>
    <lineage>
        <taxon>Bacteria</taxon>
        <taxon>Pseudomonadati</taxon>
        <taxon>Myxococcota</taxon>
        <taxon>Myxococcia</taxon>
        <taxon>Myxococcales</taxon>
        <taxon>Cystobacterineae</taxon>
        <taxon>Myxococcaceae</taxon>
        <taxon>Corallococcus</taxon>
    </lineage>
</organism>
<protein>
    <recommendedName>
        <fullName evidence="4">Secreted protein</fullName>
    </recommendedName>
</protein>
<accession>A0ABS3DGU4</accession>
<feature type="chain" id="PRO_5046267030" description="Secreted protein" evidence="1">
    <location>
        <begin position="25"/>
        <end position="179"/>
    </location>
</feature>
<reference evidence="2 3" key="1">
    <citation type="submission" date="2021-02" db="EMBL/GenBank/DDBJ databases">
        <title>De Novo genome assembly of isolated myxobacteria.</title>
        <authorList>
            <person name="Stevens D.C."/>
        </authorList>
    </citation>
    <scope>NUCLEOTIDE SEQUENCE [LARGE SCALE GENOMIC DNA]</scope>
    <source>
        <strain evidence="2 3">ATCC 29039</strain>
    </source>
</reference>
<feature type="signal peptide" evidence="1">
    <location>
        <begin position="1"/>
        <end position="24"/>
    </location>
</feature>
<proteinExistence type="predicted"/>
<comment type="caution">
    <text evidence="2">The sequence shown here is derived from an EMBL/GenBank/DDBJ whole genome shotgun (WGS) entry which is preliminary data.</text>
</comment>
<evidence type="ECO:0008006" key="4">
    <source>
        <dbReference type="Google" id="ProtNLM"/>
    </source>
</evidence>
<keyword evidence="1" id="KW-0732">Signal</keyword>
<dbReference type="RefSeq" id="WP_207054214.1">
    <property type="nucleotide sequence ID" value="NZ_JAFIMU010000007.1"/>
</dbReference>
<evidence type="ECO:0000256" key="1">
    <source>
        <dbReference type="SAM" id="SignalP"/>
    </source>
</evidence>
<keyword evidence="3" id="KW-1185">Reference proteome</keyword>
<name>A0ABS3DGU4_9BACT</name>
<evidence type="ECO:0000313" key="2">
    <source>
        <dbReference type="EMBL" id="MBN8230513.1"/>
    </source>
</evidence>
<dbReference type="EMBL" id="JAFIMU010000007">
    <property type="protein sequence ID" value="MBN8230513.1"/>
    <property type="molecule type" value="Genomic_DNA"/>
</dbReference>
<dbReference type="Proteomes" id="UP000664052">
    <property type="component" value="Unassembled WGS sequence"/>
</dbReference>